<evidence type="ECO:0000313" key="2">
    <source>
        <dbReference type="Proteomes" id="UP000003160"/>
    </source>
</evidence>
<accession>D1Q0B3</accession>
<proteinExistence type="predicted"/>
<name>D1Q0B3_9BACT</name>
<dbReference type="RefSeq" id="WP_007175043.1">
    <property type="nucleotide sequence ID" value="NZ_GG704783.1"/>
</dbReference>
<comment type="caution">
    <text evidence="1">The sequence shown here is derived from an EMBL/GenBank/DDBJ whole genome shotgun (WGS) entry which is preliminary data.</text>
</comment>
<dbReference type="EMBL" id="ACKS01000108">
    <property type="protein sequence ID" value="EFA42898.1"/>
    <property type="molecule type" value="Genomic_DNA"/>
</dbReference>
<dbReference type="OrthoDB" id="1072996at2"/>
<evidence type="ECO:0000313" key="1">
    <source>
        <dbReference type="EMBL" id="EFA42898.1"/>
    </source>
</evidence>
<gene>
    <name evidence="1" type="ORF">HMPREF0645_2648</name>
</gene>
<organism evidence="1 2">
    <name type="scientific">Hallella bergensis DSM 17361</name>
    <dbReference type="NCBI Taxonomy" id="585502"/>
    <lineage>
        <taxon>Bacteria</taxon>
        <taxon>Pseudomonadati</taxon>
        <taxon>Bacteroidota</taxon>
        <taxon>Bacteroidia</taxon>
        <taxon>Bacteroidales</taxon>
        <taxon>Prevotellaceae</taxon>
        <taxon>Hallella</taxon>
    </lineage>
</organism>
<dbReference type="Proteomes" id="UP000003160">
    <property type="component" value="Unassembled WGS sequence"/>
</dbReference>
<protein>
    <submittedName>
        <fullName evidence="1">Uncharacterized protein</fullName>
    </submittedName>
</protein>
<sequence length="180" mass="21074">MAKPKYDYDSDYFYQRIRESADRQMQENHIIWDKVIAKDIDLESSVFSAMKSGCYPQWSKEENERRSEQINNVLSRARASVEPEVWRMVLEMGLGKVQAQDITFDKIGDKIQDEQRITVHKLPPNLNALQMWLRHHSQMYRSIESGKLEAEENSDIPTDITHGIDIGKWIEKEVSDDKDA</sequence>
<dbReference type="HOGENOM" id="CLU_1494926_0_0_10"/>
<dbReference type="AlphaFoldDB" id="D1Q0B3"/>
<keyword evidence="2" id="KW-1185">Reference proteome</keyword>
<reference evidence="1 2" key="1">
    <citation type="submission" date="2009-10" db="EMBL/GenBank/DDBJ databases">
        <authorList>
            <person name="Qin X."/>
            <person name="Bachman B."/>
            <person name="Battles P."/>
            <person name="Bell A."/>
            <person name="Bess C."/>
            <person name="Bickham C."/>
            <person name="Chaboub L."/>
            <person name="Chen D."/>
            <person name="Coyle M."/>
            <person name="Deiros D.R."/>
            <person name="Dinh H."/>
            <person name="Forbes L."/>
            <person name="Fowler G."/>
            <person name="Francisco L."/>
            <person name="Fu Q."/>
            <person name="Gubbala S."/>
            <person name="Hale W."/>
            <person name="Han Y."/>
            <person name="Hemphill L."/>
            <person name="Highlander S.K."/>
            <person name="Hirani K."/>
            <person name="Hogues M."/>
            <person name="Jackson L."/>
            <person name="Jakkamsetti A."/>
            <person name="Javaid M."/>
            <person name="Jiang H."/>
            <person name="Korchina V."/>
            <person name="Kovar C."/>
            <person name="Lara F."/>
            <person name="Lee S."/>
            <person name="Mata R."/>
            <person name="Mathew T."/>
            <person name="Moen C."/>
            <person name="Morales K."/>
            <person name="Munidasa M."/>
            <person name="Nazareth L."/>
            <person name="Ngo R."/>
            <person name="Nguyen L."/>
            <person name="Okwuonu G."/>
            <person name="Ongeri F."/>
            <person name="Patil S."/>
            <person name="Petrosino J."/>
            <person name="Pham C."/>
            <person name="Pham P."/>
            <person name="Pu L.-L."/>
            <person name="Puazo M."/>
            <person name="Raj R."/>
            <person name="Reid J."/>
            <person name="Rouhana J."/>
            <person name="Saada N."/>
            <person name="Shang Y."/>
            <person name="Simmons D."/>
            <person name="Thornton R."/>
            <person name="Warren J."/>
            <person name="Weissenberger G."/>
            <person name="Zhang J."/>
            <person name="Zhang L."/>
            <person name="Zhou C."/>
            <person name="Zhu D."/>
            <person name="Muzny D."/>
            <person name="Worley K."/>
            <person name="Gibbs R."/>
        </authorList>
    </citation>
    <scope>NUCLEOTIDE SEQUENCE [LARGE SCALE GENOMIC DNA]</scope>
    <source>
        <strain evidence="1 2">DSM 17361</strain>
    </source>
</reference>